<evidence type="ECO:0000313" key="1">
    <source>
        <dbReference type="EMBL" id="QMW02282.1"/>
    </source>
</evidence>
<reference evidence="1 2" key="1">
    <citation type="submission" date="2020-07" db="EMBL/GenBank/DDBJ databases">
        <title>Spirosoma foliorum sp. nov., isolated from the leaves on the Nejang mountain Korea, Republic of.</title>
        <authorList>
            <person name="Ho H."/>
            <person name="Lee Y.-J."/>
            <person name="Nurcahyanto D.-A."/>
            <person name="Kim S.-G."/>
        </authorList>
    </citation>
    <scope>NUCLEOTIDE SEQUENCE [LARGE SCALE GENOMIC DNA]</scope>
    <source>
        <strain evidence="1 2">PL0136</strain>
    </source>
</reference>
<evidence type="ECO:0000313" key="2">
    <source>
        <dbReference type="Proteomes" id="UP000515369"/>
    </source>
</evidence>
<sequence length="64" mass="7071">MNPVISPGDRVSVEVWANGFYRYSQKGTVLYWTKSGRISVKLAGTGEVKNVSPERVKKLADATQ</sequence>
<keyword evidence="2" id="KW-1185">Reference proteome</keyword>
<name>A0A7G5GTU0_9BACT</name>
<proteinExistence type="predicted"/>
<dbReference type="EMBL" id="CP059732">
    <property type="protein sequence ID" value="QMW02282.1"/>
    <property type="molecule type" value="Genomic_DNA"/>
</dbReference>
<accession>A0A7G5GTU0</accession>
<gene>
    <name evidence="1" type="ORF">H3H32_30895</name>
</gene>
<dbReference type="AlphaFoldDB" id="A0A7G5GTU0"/>
<dbReference type="Proteomes" id="UP000515369">
    <property type="component" value="Chromosome"/>
</dbReference>
<protein>
    <submittedName>
        <fullName evidence="1">Uncharacterized protein</fullName>
    </submittedName>
</protein>
<dbReference type="RefSeq" id="WP_182459591.1">
    <property type="nucleotide sequence ID" value="NZ_CP059732.1"/>
</dbReference>
<organism evidence="1 2">
    <name type="scientific">Spirosoma foliorum</name>
    <dbReference type="NCBI Taxonomy" id="2710596"/>
    <lineage>
        <taxon>Bacteria</taxon>
        <taxon>Pseudomonadati</taxon>
        <taxon>Bacteroidota</taxon>
        <taxon>Cytophagia</taxon>
        <taxon>Cytophagales</taxon>
        <taxon>Cytophagaceae</taxon>
        <taxon>Spirosoma</taxon>
    </lineage>
</organism>
<dbReference type="KEGG" id="sfol:H3H32_30895"/>